<proteinExistence type="predicted"/>
<dbReference type="InterPro" id="IPR014825">
    <property type="entry name" value="DNA_alkylation"/>
</dbReference>
<accession>A0A1W1D8L5</accession>
<dbReference type="Pfam" id="PF08713">
    <property type="entry name" value="DNA_alkylation"/>
    <property type="match status" value="1"/>
</dbReference>
<dbReference type="CDD" id="cd06561">
    <property type="entry name" value="AlkD_like"/>
    <property type="match status" value="1"/>
</dbReference>
<organism evidence="1">
    <name type="scientific">hydrothermal vent metagenome</name>
    <dbReference type="NCBI Taxonomy" id="652676"/>
    <lineage>
        <taxon>unclassified sequences</taxon>
        <taxon>metagenomes</taxon>
        <taxon>ecological metagenomes</taxon>
    </lineage>
</organism>
<evidence type="ECO:0000313" key="1">
    <source>
        <dbReference type="EMBL" id="SFV76958.1"/>
    </source>
</evidence>
<dbReference type="PANTHER" id="PTHR34070">
    <property type="entry name" value="ARMADILLO-TYPE FOLD"/>
    <property type="match status" value="1"/>
</dbReference>
<dbReference type="PANTHER" id="PTHR34070:SF1">
    <property type="entry name" value="DNA ALKYLATION REPAIR PROTEIN"/>
    <property type="match status" value="1"/>
</dbReference>
<gene>
    <name evidence="1" type="ORF">MNB_SUP05-4-116</name>
</gene>
<reference evidence="1" key="1">
    <citation type="submission" date="2016-10" db="EMBL/GenBank/DDBJ databases">
        <authorList>
            <person name="de Groot N.N."/>
        </authorList>
    </citation>
    <scope>NUCLEOTIDE SEQUENCE</scope>
</reference>
<name>A0A1W1D8L5_9ZZZZ</name>
<dbReference type="SUPFAM" id="SSF48371">
    <property type="entry name" value="ARM repeat"/>
    <property type="match status" value="1"/>
</dbReference>
<dbReference type="Gene3D" id="1.25.10.90">
    <property type="match status" value="1"/>
</dbReference>
<sequence>MIVQEIITQLKSFATIERKKQNEYYFKTGPGQYSEFDQFIGVRTPKIRSIAKQVYRHIGFDEIEQLINHKIHEVRYCGLIILVYQYRSGNQHKVFKYYINNLQAVNNWDLVDYSTPHIIGDYLFNHQAQLVLLDNWTISGNLWLRRISIVATFTFIKHGDFKPTLSIGKILLNDQEDLIHKAVGWMLREVYKKDSNTCKTFLEENYAQLPRTTLRYAIERMQEDERQRYLKGVF</sequence>
<protein>
    <submittedName>
        <fullName evidence="1">Probable DNA alkylation repair enzyme</fullName>
    </submittedName>
</protein>
<dbReference type="EMBL" id="FPHR01000014">
    <property type="protein sequence ID" value="SFV76958.1"/>
    <property type="molecule type" value="Genomic_DNA"/>
</dbReference>
<dbReference type="AlphaFoldDB" id="A0A1W1D8L5"/>
<dbReference type="InterPro" id="IPR016024">
    <property type="entry name" value="ARM-type_fold"/>
</dbReference>